<dbReference type="GO" id="GO:0070513">
    <property type="term" value="F:death domain binding"/>
    <property type="evidence" value="ECO:0007669"/>
    <property type="project" value="TreeGrafter"/>
</dbReference>
<keyword evidence="2" id="KW-1185">Reference proteome</keyword>
<dbReference type="GO" id="GO:0097190">
    <property type="term" value="P:apoptotic signaling pathway"/>
    <property type="evidence" value="ECO:0007669"/>
    <property type="project" value="TreeGrafter"/>
</dbReference>
<dbReference type="PANTHER" id="PTHR13177:SF4">
    <property type="entry name" value="GEO09647P1"/>
    <property type="match status" value="1"/>
</dbReference>
<dbReference type="InterPro" id="IPR024130">
    <property type="entry name" value="DAP1/DAPL1"/>
</dbReference>
<name>A0A914WMS0_9BILA</name>
<dbReference type="Proteomes" id="UP000887566">
    <property type="component" value="Unplaced"/>
</dbReference>
<feature type="region of interest" description="Disordered" evidence="1">
    <location>
        <begin position="1"/>
        <end position="107"/>
    </location>
</feature>
<proteinExistence type="predicted"/>
<organism evidence="2 3">
    <name type="scientific">Plectus sambesii</name>
    <dbReference type="NCBI Taxonomy" id="2011161"/>
    <lineage>
        <taxon>Eukaryota</taxon>
        <taxon>Metazoa</taxon>
        <taxon>Ecdysozoa</taxon>
        <taxon>Nematoda</taxon>
        <taxon>Chromadorea</taxon>
        <taxon>Plectida</taxon>
        <taxon>Plectina</taxon>
        <taxon>Plectoidea</taxon>
        <taxon>Plectidae</taxon>
        <taxon>Plectus</taxon>
    </lineage>
</organism>
<feature type="compositionally biased region" description="Basic and acidic residues" evidence="1">
    <location>
        <begin position="32"/>
        <end position="42"/>
    </location>
</feature>
<evidence type="ECO:0000256" key="1">
    <source>
        <dbReference type="SAM" id="MobiDB-lite"/>
    </source>
</evidence>
<evidence type="ECO:0000313" key="3">
    <source>
        <dbReference type="WBParaSite" id="PSAMB.scaffold461size50299.g6264.t1"/>
    </source>
</evidence>
<evidence type="ECO:0000313" key="2">
    <source>
        <dbReference type="Proteomes" id="UP000887566"/>
    </source>
</evidence>
<accession>A0A914WMS0</accession>
<dbReference type="Pfam" id="PF15228">
    <property type="entry name" value="DAP"/>
    <property type="match status" value="1"/>
</dbReference>
<dbReference type="AlphaFoldDB" id="A0A914WMS0"/>
<dbReference type="PANTHER" id="PTHR13177">
    <property type="entry name" value="DEATH-ASSOCIATED PROTEIN 1"/>
    <property type="match status" value="1"/>
</dbReference>
<dbReference type="WBParaSite" id="PSAMB.scaffold461size50299.g6264.t1">
    <property type="protein sequence ID" value="PSAMB.scaffold461size50299.g6264.t1"/>
    <property type="gene ID" value="PSAMB.scaffold461size50299.g6264"/>
</dbReference>
<sequence length="107" mass="11954">MSSPPKENPDLKGGHAPAEKIAGGVRIARKEKRPESDHKAKDDEEVEEPGPNDEKKLVVSGVLAQEKKDFPEAAVKAYHEKPMPTKEPPHPLNHPQQNHVYQQPCKR</sequence>
<dbReference type="GO" id="GO:0010507">
    <property type="term" value="P:negative regulation of autophagy"/>
    <property type="evidence" value="ECO:0007669"/>
    <property type="project" value="TreeGrafter"/>
</dbReference>
<reference evidence="3" key="1">
    <citation type="submission" date="2022-11" db="UniProtKB">
        <authorList>
            <consortium name="WormBaseParasite"/>
        </authorList>
    </citation>
    <scope>IDENTIFICATION</scope>
</reference>
<feature type="compositionally biased region" description="Basic and acidic residues" evidence="1">
    <location>
        <begin position="65"/>
        <end position="89"/>
    </location>
</feature>
<dbReference type="GO" id="GO:0034198">
    <property type="term" value="P:cellular response to amino acid starvation"/>
    <property type="evidence" value="ECO:0007669"/>
    <property type="project" value="TreeGrafter"/>
</dbReference>
<protein>
    <submittedName>
        <fullName evidence="3">Death-associated protein 1</fullName>
    </submittedName>
</protein>